<dbReference type="InterPro" id="IPR007221">
    <property type="entry name" value="MreC"/>
</dbReference>
<keyword evidence="6" id="KW-0472">Membrane</keyword>
<comment type="similarity">
    <text evidence="1 5">Belongs to the MreC family.</text>
</comment>
<protein>
    <recommendedName>
        <fullName evidence="2 5">Cell shape-determining protein MreC</fullName>
    </recommendedName>
    <alternativeName>
        <fullName evidence="4 5">Cell shape protein MreC</fullName>
    </alternativeName>
</protein>
<evidence type="ECO:0000256" key="4">
    <source>
        <dbReference type="ARBA" id="ARBA00032089"/>
    </source>
</evidence>
<comment type="function">
    <text evidence="5">Involved in formation and maintenance of cell shape.</text>
</comment>
<evidence type="ECO:0000313" key="8">
    <source>
        <dbReference type="EMBL" id="MUH72856.1"/>
    </source>
</evidence>
<dbReference type="EMBL" id="WOCD01000003">
    <property type="protein sequence ID" value="MUH72856.1"/>
    <property type="molecule type" value="Genomic_DNA"/>
</dbReference>
<dbReference type="Gene3D" id="2.40.10.350">
    <property type="entry name" value="Rod shape-determining protein MreC, domain 2"/>
    <property type="match status" value="1"/>
</dbReference>
<dbReference type="GO" id="GO:0005886">
    <property type="term" value="C:plasma membrane"/>
    <property type="evidence" value="ECO:0007669"/>
    <property type="project" value="TreeGrafter"/>
</dbReference>
<evidence type="ECO:0000256" key="5">
    <source>
        <dbReference type="PIRNR" id="PIRNR038471"/>
    </source>
</evidence>
<keyword evidence="9" id="KW-1185">Reference proteome</keyword>
<evidence type="ECO:0000256" key="3">
    <source>
        <dbReference type="ARBA" id="ARBA00022960"/>
    </source>
</evidence>
<dbReference type="Pfam" id="PF04085">
    <property type="entry name" value="MreC"/>
    <property type="match status" value="1"/>
</dbReference>
<dbReference type="Gene3D" id="2.40.10.340">
    <property type="entry name" value="Rod shape-determining protein MreC, domain 1"/>
    <property type="match status" value="1"/>
</dbReference>
<dbReference type="Proteomes" id="UP000439994">
    <property type="component" value="Unassembled WGS sequence"/>
</dbReference>
<dbReference type="RefSeq" id="WP_155696001.1">
    <property type="nucleotide sequence ID" value="NZ_WOCD01000003.1"/>
</dbReference>
<feature type="transmembrane region" description="Helical" evidence="6">
    <location>
        <begin position="12"/>
        <end position="31"/>
    </location>
</feature>
<feature type="domain" description="Rod shape-determining protein MreC beta-barrel core" evidence="7">
    <location>
        <begin position="123"/>
        <end position="270"/>
    </location>
</feature>
<dbReference type="InterPro" id="IPR055342">
    <property type="entry name" value="MreC_beta-barrel_core"/>
</dbReference>
<dbReference type="InterPro" id="IPR042175">
    <property type="entry name" value="Cell/Rod_MreC_2"/>
</dbReference>
<gene>
    <name evidence="8" type="primary">mreC</name>
    <name evidence="8" type="ORF">GNP35_10320</name>
</gene>
<dbReference type="PIRSF" id="PIRSF038471">
    <property type="entry name" value="MreC"/>
    <property type="match status" value="1"/>
</dbReference>
<dbReference type="GO" id="GO:0008360">
    <property type="term" value="P:regulation of cell shape"/>
    <property type="evidence" value="ECO:0007669"/>
    <property type="project" value="UniProtKB-KW"/>
</dbReference>
<sequence length="277" mass="30425">MNPIFGAGPALTLRFAIVFVLSIVAMTVDVYTDSSKQIRNTLSSVVAPIQYIADLPQQSIDSLSKYAARKQFILDENTRLKNLQLIQNEKLQRYQMLLNENAKLRALLDTNARIEAKKVVAEIMAVANHPFSHNVLIDKGQSADVFAGQPVIDEVGVVGQVISTGNNTARVILLTDQTHAIPVRNLRNDIRAIVSGTGDINRMVLNNVPHDTDIKVGDKLITSGLGGLFPDGYPVAVVKEVHNDPSKPFLIVSASPVAQVNRLRHVLLLWPDKKDLE</sequence>
<dbReference type="OrthoDB" id="9808025at2"/>
<keyword evidence="3 5" id="KW-0133">Cell shape</keyword>
<dbReference type="NCBIfam" id="TIGR00219">
    <property type="entry name" value="mreC"/>
    <property type="match status" value="1"/>
</dbReference>
<evidence type="ECO:0000256" key="2">
    <source>
        <dbReference type="ARBA" id="ARBA00013855"/>
    </source>
</evidence>
<name>A0A6N8F8I3_9GAMM</name>
<dbReference type="PANTHER" id="PTHR34138:SF1">
    <property type="entry name" value="CELL SHAPE-DETERMINING PROTEIN MREC"/>
    <property type="match status" value="1"/>
</dbReference>
<evidence type="ECO:0000259" key="7">
    <source>
        <dbReference type="Pfam" id="PF04085"/>
    </source>
</evidence>
<organism evidence="8 9">
    <name type="scientific">Psychrosphaera haliotis</name>
    <dbReference type="NCBI Taxonomy" id="555083"/>
    <lineage>
        <taxon>Bacteria</taxon>
        <taxon>Pseudomonadati</taxon>
        <taxon>Pseudomonadota</taxon>
        <taxon>Gammaproteobacteria</taxon>
        <taxon>Alteromonadales</taxon>
        <taxon>Pseudoalteromonadaceae</taxon>
        <taxon>Psychrosphaera</taxon>
    </lineage>
</organism>
<keyword evidence="6" id="KW-0812">Transmembrane</keyword>
<dbReference type="PANTHER" id="PTHR34138">
    <property type="entry name" value="CELL SHAPE-DETERMINING PROTEIN MREC"/>
    <property type="match status" value="1"/>
</dbReference>
<evidence type="ECO:0000256" key="6">
    <source>
        <dbReference type="SAM" id="Phobius"/>
    </source>
</evidence>
<comment type="caution">
    <text evidence="8">The sequence shown here is derived from an EMBL/GenBank/DDBJ whole genome shotgun (WGS) entry which is preliminary data.</text>
</comment>
<keyword evidence="6" id="KW-1133">Transmembrane helix</keyword>
<evidence type="ECO:0000256" key="1">
    <source>
        <dbReference type="ARBA" id="ARBA00009369"/>
    </source>
</evidence>
<accession>A0A6N8F8I3</accession>
<dbReference type="AlphaFoldDB" id="A0A6N8F8I3"/>
<dbReference type="InterPro" id="IPR042177">
    <property type="entry name" value="Cell/Rod_1"/>
</dbReference>
<proteinExistence type="inferred from homology"/>
<reference evidence="8 9" key="1">
    <citation type="submission" date="2019-11" db="EMBL/GenBank/DDBJ databases">
        <title>P. haliotis isolates from Z. marina roots.</title>
        <authorList>
            <person name="Cohen M."/>
            <person name="Jospin G."/>
            <person name="Eisen J.A."/>
            <person name="Coil D.A."/>
        </authorList>
    </citation>
    <scope>NUCLEOTIDE SEQUENCE [LARGE SCALE GENOMIC DNA]</scope>
    <source>
        <strain evidence="8 9">UCD-MCMsp1aY</strain>
    </source>
</reference>
<evidence type="ECO:0000313" key="9">
    <source>
        <dbReference type="Proteomes" id="UP000439994"/>
    </source>
</evidence>